<dbReference type="OrthoDB" id="238179at2"/>
<dbReference type="InterPro" id="IPR051172">
    <property type="entry name" value="Chlamydia_OmcB"/>
</dbReference>
<feature type="compositionally biased region" description="Low complexity" evidence="1">
    <location>
        <begin position="148"/>
        <end position="159"/>
    </location>
</feature>
<keyword evidence="2" id="KW-0732">Signal</keyword>
<dbReference type="EMBL" id="CP036274">
    <property type="protein sequence ID" value="QDU30480.1"/>
    <property type="molecule type" value="Genomic_DNA"/>
</dbReference>
<feature type="signal peptide" evidence="2">
    <location>
        <begin position="1"/>
        <end position="24"/>
    </location>
</feature>
<evidence type="ECO:0000256" key="2">
    <source>
        <dbReference type="SAM" id="SignalP"/>
    </source>
</evidence>
<dbReference type="PANTHER" id="PTHR34819">
    <property type="entry name" value="LARGE CYSTEINE-RICH PERIPLASMIC PROTEIN OMCB"/>
    <property type="match status" value="1"/>
</dbReference>
<dbReference type="InterPro" id="IPR013783">
    <property type="entry name" value="Ig-like_fold"/>
</dbReference>
<protein>
    <submittedName>
        <fullName evidence="5">Large cysteine-rich periplasmic protein OmcB</fullName>
    </submittedName>
</protein>
<dbReference type="InterPro" id="IPR011635">
    <property type="entry name" value="CARDB"/>
</dbReference>
<feature type="region of interest" description="Disordered" evidence="1">
    <location>
        <begin position="104"/>
        <end position="190"/>
    </location>
</feature>
<dbReference type="KEGG" id="aagg:ETAA8_56200"/>
<dbReference type="PANTHER" id="PTHR34819:SF3">
    <property type="entry name" value="CELL SURFACE PROTEIN"/>
    <property type="match status" value="1"/>
</dbReference>
<dbReference type="Pfam" id="PF01345">
    <property type="entry name" value="DUF11"/>
    <property type="match status" value="3"/>
</dbReference>
<name>A0A517YJT3_9BACT</name>
<accession>A0A517YJT3</accession>
<dbReference type="AlphaFoldDB" id="A0A517YJT3"/>
<gene>
    <name evidence="5" type="primary">omcB_3</name>
    <name evidence="5" type="ORF">ETAA8_56200</name>
</gene>
<keyword evidence="6" id="KW-1185">Reference proteome</keyword>
<feature type="domain" description="DUF11" evidence="3">
    <location>
        <begin position="478"/>
        <end position="555"/>
    </location>
</feature>
<dbReference type="Proteomes" id="UP000315017">
    <property type="component" value="Chromosome"/>
</dbReference>
<sequence length="723" mass="75736" precursor="true">MPRKATWVSALLLTAICVVAIVRAQDASWRPANSRPPAAPAFLPASTTADAMPVAMQVDADDEETQQAVFGRATRRLGGSLANQPPQPQGFVPAVEQAYEEPRPLPMGEAAAPPPDAWQQPGPLPTRSVLRRPGQPASQGIVPAQEMSPPATQQPSTQQMVSDSEPSHSDQVPPRSVLKRPNGPVVDEAAPPIIPFDAAAPQAAVPNNSSRRVYDPEAALRPRPSISSTGRAPAGLTSGDLVVVAPGPKLRAELAGPQALMVGKPARYVINLVNEGDAPAEEVQLRLNLPAWISVESGESTSGEANAQADAQGSTRMVWNLPRVKANSQETLRLQVVAQEGQAFEITADWSCKPTGLKAAIAVRQPQLELSLAGPSDMLYGEEKPFTITVSNPGSGDADHVVVQLIAGGNAPQQIEVGTVPAGKTREVNVKVAANQQNAMDLKLSATADGNLRAEAAGRIVVKQAVIEVVVEGPPMKFAGAEATYAVTVSNRGNAAADDLTLSVTLPTGAKYLGGIDGATFAGSVLKWKAGLLPPETERTYDVRCQLNAPGAHRVVVQAHGPRSGASTHEVETGVEAVSQLKLAVNDPAGPAPVGDDITYEVQLMNRGTQAAKNVKVVMQFSEGLEPVTLAGAEGRVVPGQVLFDALPELGAGEQVVIHVKARADKVGAHRFRVEVVSTDNDTRLVSEGTTRFFADGRTTSAAARTATKPRVLPAAPDGTLQR</sequence>
<dbReference type="Gene3D" id="2.60.40.10">
    <property type="entry name" value="Immunoglobulins"/>
    <property type="match status" value="3"/>
</dbReference>
<dbReference type="Pfam" id="PF07705">
    <property type="entry name" value="CARDB"/>
    <property type="match status" value="1"/>
</dbReference>
<organism evidence="5 6">
    <name type="scientific">Anatilimnocola aggregata</name>
    <dbReference type="NCBI Taxonomy" id="2528021"/>
    <lineage>
        <taxon>Bacteria</taxon>
        <taxon>Pseudomonadati</taxon>
        <taxon>Planctomycetota</taxon>
        <taxon>Planctomycetia</taxon>
        <taxon>Pirellulales</taxon>
        <taxon>Pirellulaceae</taxon>
        <taxon>Anatilimnocola</taxon>
    </lineage>
</organism>
<dbReference type="InterPro" id="IPR001434">
    <property type="entry name" value="OmcB-like_DUF11"/>
</dbReference>
<evidence type="ECO:0000256" key="1">
    <source>
        <dbReference type="SAM" id="MobiDB-lite"/>
    </source>
</evidence>
<proteinExistence type="predicted"/>
<dbReference type="RefSeq" id="WP_145096016.1">
    <property type="nucleotide sequence ID" value="NZ_CP036274.1"/>
</dbReference>
<reference evidence="5 6" key="1">
    <citation type="submission" date="2019-02" db="EMBL/GenBank/DDBJ databases">
        <title>Deep-cultivation of Planctomycetes and their phenomic and genomic characterization uncovers novel biology.</title>
        <authorList>
            <person name="Wiegand S."/>
            <person name="Jogler M."/>
            <person name="Boedeker C."/>
            <person name="Pinto D."/>
            <person name="Vollmers J."/>
            <person name="Rivas-Marin E."/>
            <person name="Kohn T."/>
            <person name="Peeters S.H."/>
            <person name="Heuer A."/>
            <person name="Rast P."/>
            <person name="Oberbeckmann S."/>
            <person name="Bunk B."/>
            <person name="Jeske O."/>
            <person name="Meyerdierks A."/>
            <person name="Storesund J.E."/>
            <person name="Kallscheuer N."/>
            <person name="Luecker S."/>
            <person name="Lage O.M."/>
            <person name="Pohl T."/>
            <person name="Merkel B.J."/>
            <person name="Hornburger P."/>
            <person name="Mueller R.-W."/>
            <person name="Bruemmer F."/>
            <person name="Labrenz M."/>
            <person name="Spormann A.M."/>
            <person name="Op den Camp H."/>
            <person name="Overmann J."/>
            <person name="Amann R."/>
            <person name="Jetten M.S.M."/>
            <person name="Mascher T."/>
            <person name="Medema M.H."/>
            <person name="Devos D.P."/>
            <person name="Kaster A.-K."/>
            <person name="Ovreas L."/>
            <person name="Rohde M."/>
            <person name="Galperin M.Y."/>
            <person name="Jogler C."/>
        </authorList>
    </citation>
    <scope>NUCLEOTIDE SEQUENCE [LARGE SCALE GENOMIC DNA]</scope>
    <source>
        <strain evidence="5 6">ETA_A8</strain>
    </source>
</reference>
<evidence type="ECO:0000313" key="6">
    <source>
        <dbReference type="Proteomes" id="UP000315017"/>
    </source>
</evidence>
<evidence type="ECO:0000259" key="3">
    <source>
        <dbReference type="Pfam" id="PF01345"/>
    </source>
</evidence>
<feature type="region of interest" description="Disordered" evidence="1">
    <location>
        <begin position="700"/>
        <end position="723"/>
    </location>
</feature>
<evidence type="ECO:0000313" key="5">
    <source>
        <dbReference type="EMBL" id="QDU30480.1"/>
    </source>
</evidence>
<feature type="domain" description="DUF11" evidence="3">
    <location>
        <begin position="258"/>
        <end position="349"/>
    </location>
</feature>
<evidence type="ECO:0000259" key="4">
    <source>
        <dbReference type="Pfam" id="PF07705"/>
    </source>
</evidence>
<feature type="chain" id="PRO_5021857838" evidence="2">
    <location>
        <begin position="25"/>
        <end position="723"/>
    </location>
</feature>
<feature type="domain" description="CARDB" evidence="4">
    <location>
        <begin position="366"/>
        <end position="449"/>
    </location>
</feature>
<feature type="domain" description="DUF11" evidence="3">
    <location>
        <begin position="592"/>
        <end position="684"/>
    </location>
</feature>